<dbReference type="InterPro" id="IPR050490">
    <property type="entry name" value="Bact_solute-bd_prot1"/>
</dbReference>
<reference evidence="3" key="1">
    <citation type="journal article" date="2019" name="Int. J. Syst. Evol. Microbiol.">
        <title>The Global Catalogue of Microorganisms (GCM) 10K type strain sequencing project: providing services to taxonomists for standard genome sequencing and annotation.</title>
        <authorList>
            <consortium name="The Broad Institute Genomics Platform"/>
            <consortium name="The Broad Institute Genome Sequencing Center for Infectious Disease"/>
            <person name="Wu L."/>
            <person name="Ma J."/>
        </authorList>
    </citation>
    <scope>NUCLEOTIDE SEQUENCE [LARGE SCALE GENOMIC DNA]</scope>
    <source>
        <strain evidence="3">NCAIM B.02333</strain>
    </source>
</reference>
<dbReference type="EMBL" id="JBHRWW010000006">
    <property type="protein sequence ID" value="MFC3688805.1"/>
    <property type="molecule type" value="Genomic_DNA"/>
</dbReference>
<proteinExistence type="predicted"/>
<keyword evidence="3" id="KW-1185">Reference proteome</keyword>
<evidence type="ECO:0000256" key="1">
    <source>
        <dbReference type="SAM" id="SignalP"/>
    </source>
</evidence>
<organism evidence="2 3">
    <name type="scientific">Aquipuribacter hungaricus</name>
    <dbReference type="NCBI Taxonomy" id="545624"/>
    <lineage>
        <taxon>Bacteria</taxon>
        <taxon>Bacillati</taxon>
        <taxon>Actinomycetota</taxon>
        <taxon>Actinomycetes</taxon>
        <taxon>Micrococcales</taxon>
        <taxon>Intrasporangiaceae</taxon>
        <taxon>Aquipuribacter</taxon>
    </lineage>
</organism>
<dbReference type="PANTHER" id="PTHR43649">
    <property type="entry name" value="ARABINOSE-BINDING PROTEIN-RELATED"/>
    <property type="match status" value="1"/>
</dbReference>
<keyword evidence="1" id="KW-0732">Signal</keyword>
<feature type="chain" id="PRO_5045809401" evidence="1">
    <location>
        <begin position="22"/>
        <end position="439"/>
    </location>
</feature>
<protein>
    <submittedName>
        <fullName evidence="2">ABC transporter substrate-binding protein</fullName>
    </submittedName>
</protein>
<accession>A0ABV7WG25</accession>
<evidence type="ECO:0000313" key="2">
    <source>
        <dbReference type="EMBL" id="MFC3688805.1"/>
    </source>
</evidence>
<sequence>MTSRARTAIAVMAAGALVALAGCGGEEATAAEGGADGGSSAGGESVELTVSLFGTFGMEEAGLFDQYEEENPGVTISYETTQGEDTYWPALLTKLNAGSGASDIQGIEVARIRTATTELADKWVDLTQTEAADQLGEYAQFKQDAATTEDGAVVGLGTDIGPTGICYRTDLLEEAGLPTDPDELAAQMGSWEDYLALGEQYKASAPEGSAWTDSAGGLYNAIISTESEIYYDEAGELVYDSNPAVKAAFDLSAQAAADDLTAKFAQFEDPEWNPGFGNGAFATIACPSWMLGYIKGQAGDEGSGKWGVTSLPGGAAGNWGGAYLGVPASSENQEEAVKLAMWLTAPEQQEKVFAAGGNFPSNTTAIDAVADTTDEYFSDAPIGQIFGDIAKNAPTQILGPDDGVLKNEITNALLTIEVNDVDPETAWTSAQRAIDNQLG</sequence>
<dbReference type="Proteomes" id="UP001595685">
    <property type="component" value="Unassembled WGS sequence"/>
</dbReference>
<evidence type="ECO:0000313" key="3">
    <source>
        <dbReference type="Proteomes" id="UP001595685"/>
    </source>
</evidence>
<comment type="caution">
    <text evidence="2">The sequence shown here is derived from an EMBL/GenBank/DDBJ whole genome shotgun (WGS) entry which is preliminary data.</text>
</comment>
<name>A0ABV7WG25_9MICO</name>
<dbReference type="Gene3D" id="3.40.190.10">
    <property type="entry name" value="Periplasmic binding protein-like II"/>
    <property type="match status" value="1"/>
</dbReference>
<dbReference type="PANTHER" id="PTHR43649:SF32">
    <property type="entry name" value="SUGAR BINDING SECRETED PROTEIN"/>
    <property type="match status" value="1"/>
</dbReference>
<dbReference type="InterPro" id="IPR006059">
    <property type="entry name" value="SBP"/>
</dbReference>
<feature type="signal peptide" evidence="1">
    <location>
        <begin position="1"/>
        <end position="21"/>
    </location>
</feature>
<gene>
    <name evidence="2" type="ORF">ACFOLH_10675</name>
</gene>
<dbReference type="SUPFAM" id="SSF53850">
    <property type="entry name" value="Periplasmic binding protein-like II"/>
    <property type="match status" value="1"/>
</dbReference>
<dbReference type="Pfam" id="PF13416">
    <property type="entry name" value="SBP_bac_8"/>
    <property type="match status" value="1"/>
</dbReference>
<dbReference type="RefSeq" id="WP_376983814.1">
    <property type="nucleotide sequence ID" value="NZ_JBHRWW010000006.1"/>
</dbReference>
<dbReference type="PROSITE" id="PS51257">
    <property type="entry name" value="PROKAR_LIPOPROTEIN"/>
    <property type="match status" value="1"/>
</dbReference>